<protein>
    <recommendedName>
        <fullName evidence="1">DUF1308 domain-containing protein</fullName>
    </recommendedName>
</protein>
<accession>A0AAD5XA28</accession>
<organism evidence="2 3">
    <name type="scientific">Physocladia obscura</name>
    <dbReference type="NCBI Taxonomy" id="109957"/>
    <lineage>
        <taxon>Eukaryota</taxon>
        <taxon>Fungi</taxon>
        <taxon>Fungi incertae sedis</taxon>
        <taxon>Chytridiomycota</taxon>
        <taxon>Chytridiomycota incertae sedis</taxon>
        <taxon>Chytridiomycetes</taxon>
        <taxon>Chytridiales</taxon>
        <taxon>Chytriomycetaceae</taxon>
        <taxon>Physocladia</taxon>
    </lineage>
</organism>
<dbReference type="EMBL" id="JADGJH010002079">
    <property type="protein sequence ID" value="KAJ3103999.1"/>
    <property type="molecule type" value="Genomic_DNA"/>
</dbReference>
<feature type="domain" description="DUF1308" evidence="1">
    <location>
        <begin position="332"/>
        <end position="424"/>
    </location>
</feature>
<dbReference type="PANTHER" id="PTHR13379:SF0">
    <property type="entry name" value="UPF0415 PROTEIN C7ORF25"/>
    <property type="match status" value="1"/>
</dbReference>
<sequence length="581" mass="63357">MSETVEQLIRRCELALEILASTSITANNYCVNPQNNTSDIRISDGKYQLQIINTKRLTSLIKAEQRFLIHLLNSSSNNNNNESDNTKKAACSNLPFLESVAKIASQCAQTCPPQTVVTVLQKIPFYSTTAIDTSLSALSLNPISISSTNVAMMPVPSKVFVDVSLGGRNCFPVWIKVRAGTLRSTRFEIDYNEVDSSSNNDSESSNENRAAVDELLLKNTSKSPTAASTLFDASSSRIIQQARTLVTAASQSPLHFQIPKIVYCFVGESVAAAQTPQAPSIDHTLDMLLINALKDAGVFVCLGLQSLTSFMDSNLQPHRQVEYATELITQNLNLDLTTLISLVSDTCHRFSVIPKSAFKGVDALMIQEAGETKAPLLADLYPLFENRVLFTTRIAFTKFVGIVSKIGGEYEHIRALLLFDRTRMHKQDLLLLDTLASSTTTTATWASTLKTVKSASLHGILVAKVGVVDDAPSQRFLNFIATKPNPAVETPLQSPSSSLFIARSPKQKAQKLARQQNMARLKLSQINAIVFGTADSLACTTVTANSALVRSFEQNLKGVSVYLHTPRSLIETRHGGVIILG</sequence>
<reference evidence="2" key="1">
    <citation type="submission" date="2020-05" db="EMBL/GenBank/DDBJ databases">
        <title>Phylogenomic resolution of chytrid fungi.</title>
        <authorList>
            <person name="Stajich J.E."/>
            <person name="Amses K."/>
            <person name="Simmons R."/>
            <person name="Seto K."/>
            <person name="Myers J."/>
            <person name="Bonds A."/>
            <person name="Quandt C.A."/>
            <person name="Barry K."/>
            <person name="Liu P."/>
            <person name="Grigoriev I."/>
            <person name="Longcore J.E."/>
            <person name="James T.Y."/>
        </authorList>
    </citation>
    <scope>NUCLEOTIDE SEQUENCE</scope>
    <source>
        <strain evidence="2">JEL0513</strain>
    </source>
</reference>
<proteinExistence type="predicted"/>
<comment type="caution">
    <text evidence="2">The sequence shown here is derived from an EMBL/GenBank/DDBJ whole genome shotgun (WGS) entry which is preliminary data.</text>
</comment>
<dbReference type="Pfam" id="PF07000">
    <property type="entry name" value="DUF1308"/>
    <property type="match status" value="2"/>
</dbReference>
<dbReference type="PANTHER" id="PTHR13379">
    <property type="entry name" value="UNCHARACTERIZED DUF1308"/>
    <property type="match status" value="1"/>
</dbReference>
<gene>
    <name evidence="2" type="ORF">HK100_004120</name>
</gene>
<name>A0AAD5XA28_9FUNG</name>
<feature type="domain" description="DUF1308" evidence="1">
    <location>
        <begin position="518"/>
        <end position="573"/>
    </location>
</feature>
<keyword evidence="3" id="KW-1185">Reference proteome</keyword>
<evidence type="ECO:0000259" key="1">
    <source>
        <dbReference type="Pfam" id="PF07000"/>
    </source>
</evidence>
<evidence type="ECO:0000313" key="3">
    <source>
        <dbReference type="Proteomes" id="UP001211907"/>
    </source>
</evidence>
<dbReference type="InterPro" id="IPR010733">
    <property type="entry name" value="DUF1308"/>
</dbReference>
<dbReference type="Proteomes" id="UP001211907">
    <property type="component" value="Unassembled WGS sequence"/>
</dbReference>
<evidence type="ECO:0000313" key="2">
    <source>
        <dbReference type="EMBL" id="KAJ3103999.1"/>
    </source>
</evidence>
<dbReference type="AlphaFoldDB" id="A0AAD5XA28"/>